<keyword evidence="2" id="KW-1185">Reference proteome</keyword>
<dbReference type="PROSITE" id="PS51257">
    <property type="entry name" value="PROKAR_LIPOPROTEIN"/>
    <property type="match status" value="1"/>
</dbReference>
<dbReference type="Proteomes" id="UP000324897">
    <property type="component" value="Chromosome 2"/>
</dbReference>
<protein>
    <submittedName>
        <fullName evidence="1">Uncharacterized protein</fullName>
    </submittedName>
</protein>
<dbReference type="EMBL" id="RWGY01000013">
    <property type="protein sequence ID" value="TVU26004.1"/>
    <property type="molecule type" value="Genomic_DNA"/>
</dbReference>
<evidence type="ECO:0000313" key="2">
    <source>
        <dbReference type="Proteomes" id="UP000324897"/>
    </source>
</evidence>
<gene>
    <name evidence="1" type="ORF">EJB05_28528</name>
</gene>
<reference evidence="1 2" key="1">
    <citation type="journal article" date="2019" name="Sci. Rep.">
        <title>A high-quality genome of Eragrostis curvula grass provides insights into Poaceae evolution and supports new strategies to enhance forage quality.</title>
        <authorList>
            <person name="Carballo J."/>
            <person name="Santos B.A.C.M."/>
            <person name="Zappacosta D."/>
            <person name="Garbus I."/>
            <person name="Selva J.P."/>
            <person name="Gallo C.A."/>
            <person name="Diaz A."/>
            <person name="Albertini E."/>
            <person name="Caccamo M."/>
            <person name="Echenique V."/>
        </authorList>
    </citation>
    <scope>NUCLEOTIDE SEQUENCE [LARGE SCALE GENOMIC DNA]</scope>
    <source>
        <strain evidence="2">cv. Victoria</strain>
        <tissue evidence="1">Leaf</tissue>
    </source>
</reference>
<accession>A0A5J9URK2</accession>
<dbReference type="Gramene" id="TVU26004">
    <property type="protein sequence ID" value="TVU26004"/>
    <property type="gene ID" value="EJB05_28528"/>
</dbReference>
<dbReference type="AlphaFoldDB" id="A0A5J9URK2"/>
<proteinExistence type="predicted"/>
<name>A0A5J9URK2_9POAL</name>
<evidence type="ECO:0000313" key="1">
    <source>
        <dbReference type="EMBL" id="TVU26004.1"/>
    </source>
</evidence>
<organism evidence="1 2">
    <name type="scientific">Eragrostis curvula</name>
    <name type="common">weeping love grass</name>
    <dbReference type="NCBI Taxonomy" id="38414"/>
    <lineage>
        <taxon>Eukaryota</taxon>
        <taxon>Viridiplantae</taxon>
        <taxon>Streptophyta</taxon>
        <taxon>Embryophyta</taxon>
        <taxon>Tracheophyta</taxon>
        <taxon>Spermatophyta</taxon>
        <taxon>Magnoliopsida</taxon>
        <taxon>Liliopsida</taxon>
        <taxon>Poales</taxon>
        <taxon>Poaceae</taxon>
        <taxon>PACMAD clade</taxon>
        <taxon>Chloridoideae</taxon>
        <taxon>Eragrostideae</taxon>
        <taxon>Eragrostidinae</taxon>
        <taxon>Eragrostis</taxon>
    </lineage>
</organism>
<comment type="caution">
    <text evidence="1">The sequence shown here is derived from an EMBL/GenBank/DDBJ whole genome shotgun (WGS) entry which is preliminary data.</text>
</comment>
<sequence length="135" mass="14427">MDHRRAAAVGPRLCCSAATAVSGCTAASKVCGGGEADPQMHGGGSGGSSIFCGGLAAHGTGLISDLRLGSRFLFLVLKTKIIKSKLNPVFVLNVRQKKVVREIWCRIFCDTKQRLTEVLGLQNWNEETNLRVLPS</sequence>